<dbReference type="Proteomes" id="UP000317894">
    <property type="component" value="Unassembled WGS sequence"/>
</dbReference>
<keyword evidence="3" id="KW-1185">Reference proteome</keyword>
<reference evidence="2 3" key="1">
    <citation type="submission" date="2019-07" db="EMBL/GenBank/DDBJ databases">
        <title>Novel species isolated from glacier.</title>
        <authorList>
            <person name="Liu Q."/>
            <person name="Xin Y.-H."/>
        </authorList>
    </citation>
    <scope>NUCLEOTIDE SEQUENCE [LARGE SCALE GENOMIC DNA]</scope>
    <source>
        <strain evidence="2 3">LB1R16</strain>
    </source>
</reference>
<dbReference type="AlphaFoldDB" id="A0A552UH04"/>
<sequence>MKLQILAAMTLGVAAAPVAAQQATPAAPADNAAPAAPGAAVAPTVDAPCELHVWPTQNYLGFNSGLLSGFGVIGAIADAAAHDGRVKSVKDLMAEYLGPDVQLAELNKIGIAETLKLRGYRIVIQPPTPFNEDVKKNPELKAKVKADNARIKAKQRLSASTHGCYAELITTYIFYHKAAMYGSNLFTGWTYREFGDKPLATKTVVGQVKNPLENFPPKTPEMVEAAKLELRDAFAKDFVEYVQKKVAP</sequence>
<dbReference type="RefSeq" id="WP_143555035.1">
    <property type="nucleotide sequence ID" value="NZ_VJWA01000001.1"/>
</dbReference>
<protein>
    <submittedName>
        <fullName evidence="2">Uncharacterized protein</fullName>
    </submittedName>
</protein>
<accession>A0A552UH04</accession>
<proteinExistence type="predicted"/>
<evidence type="ECO:0000313" key="3">
    <source>
        <dbReference type="Proteomes" id="UP000317894"/>
    </source>
</evidence>
<keyword evidence="1" id="KW-0732">Signal</keyword>
<evidence type="ECO:0000256" key="1">
    <source>
        <dbReference type="SAM" id="SignalP"/>
    </source>
</evidence>
<feature type="chain" id="PRO_5021968473" evidence="1">
    <location>
        <begin position="21"/>
        <end position="248"/>
    </location>
</feature>
<dbReference type="OrthoDB" id="7506853at2"/>
<comment type="caution">
    <text evidence="2">The sequence shown here is derived from an EMBL/GenBank/DDBJ whole genome shotgun (WGS) entry which is preliminary data.</text>
</comment>
<feature type="signal peptide" evidence="1">
    <location>
        <begin position="1"/>
        <end position="20"/>
    </location>
</feature>
<organism evidence="2 3">
    <name type="scientific">Glacieibacterium frigidum</name>
    <dbReference type="NCBI Taxonomy" id="2593303"/>
    <lineage>
        <taxon>Bacteria</taxon>
        <taxon>Pseudomonadati</taxon>
        <taxon>Pseudomonadota</taxon>
        <taxon>Alphaproteobacteria</taxon>
        <taxon>Sphingomonadales</taxon>
        <taxon>Sphingosinicellaceae</taxon>
        <taxon>Glacieibacterium</taxon>
    </lineage>
</organism>
<name>A0A552UH04_9SPHN</name>
<evidence type="ECO:0000313" key="2">
    <source>
        <dbReference type="EMBL" id="TRW17490.1"/>
    </source>
</evidence>
<gene>
    <name evidence="2" type="ORF">FMM06_04850</name>
</gene>
<dbReference type="EMBL" id="VJWA01000001">
    <property type="protein sequence ID" value="TRW17490.1"/>
    <property type="molecule type" value="Genomic_DNA"/>
</dbReference>